<evidence type="ECO:0000256" key="2">
    <source>
        <dbReference type="SAM" id="SignalP"/>
    </source>
</evidence>
<keyword evidence="4" id="KW-1185">Reference proteome</keyword>
<organism evidence="3 4">
    <name type="scientific">Bremerella alba</name>
    <dbReference type="NCBI Taxonomy" id="980252"/>
    <lineage>
        <taxon>Bacteria</taxon>
        <taxon>Pseudomonadati</taxon>
        <taxon>Planctomycetota</taxon>
        <taxon>Planctomycetia</taxon>
        <taxon>Pirellulales</taxon>
        <taxon>Pirellulaceae</taxon>
        <taxon>Bremerella</taxon>
    </lineage>
</organism>
<keyword evidence="2" id="KW-0732">Signal</keyword>
<gene>
    <name evidence="3" type="ORF">HOV93_20410</name>
</gene>
<dbReference type="RefSeq" id="WP_207396339.1">
    <property type="nucleotide sequence ID" value="NZ_JABRWO010000005.1"/>
</dbReference>
<feature type="compositionally biased region" description="Low complexity" evidence="1">
    <location>
        <begin position="128"/>
        <end position="155"/>
    </location>
</feature>
<dbReference type="AlphaFoldDB" id="A0A7V8V4M4"/>
<name>A0A7V8V4M4_9BACT</name>
<feature type="compositionally biased region" description="Low complexity" evidence="1">
    <location>
        <begin position="99"/>
        <end position="120"/>
    </location>
</feature>
<evidence type="ECO:0000313" key="3">
    <source>
        <dbReference type="EMBL" id="MBA2114873.1"/>
    </source>
</evidence>
<reference evidence="3 4" key="1">
    <citation type="submission" date="2020-05" db="EMBL/GenBank/DDBJ databases">
        <title>Bremerella alba sp. nov., a novel planctomycete isolated from the surface of the macroalga Fucus spiralis.</title>
        <authorList>
            <person name="Godinho O."/>
            <person name="Botelho R."/>
            <person name="Albuquerque L."/>
            <person name="Wiegand S."/>
            <person name="Da Costa M.S."/>
            <person name="Lobo-Da-Cunha A."/>
            <person name="Jogler C."/>
            <person name="Lage O.M."/>
        </authorList>
    </citation>
    <scope>NUCLEOTIDE SEQUENCE [LARGE SCALE GENOMIC DNA]</scope>
    <source>
        <strain evidence="3 4">FF15</strain>
    </source>
</reference>
<accession>A0A7V8V4M4</accession>
<evidence type="ECO:0000313" key="4">
    <source>
        <dbReference type="Proteomes" id="UP000551616"/>
    </source>
</evidence>
<feature type="region of interest" description="Disordered" evidence="1">
    <location>
        <begin position="28"/>
        <end position="155"/>
    </location>
</feature>
<evidence type="ECO:0000256" key="1">
    <source>
        <dbReference type="SAM" id="MobiDB-lite"/>
    </source>
</evidence>
<dbReference type="Proteomes" id="UP000551616">
    <property type="component" value="Unassembled WGS sequence"/>
</dbReference>
<proteinExistence type="predicted"/>
<feature type="compositionally biased region" description="Polar residues" evidence="1">
    <location>
        <begin position="175"/>
        <end position="192"/>
    </location>
</feature>
<feature type="region of interest" description="Disordered" evidence="1">
    <location>
        <begin position="175"/>
        <end position="213"/>
    </location>
</feature>
<feature type="chain" id="PRO_5031471288" description="Lipoprotein" evidence="2">
    <location>
        <begin position="20"/>
        <end position="213"/>
    </location>
</feature>
<evidence type="ECO:0008006" key="5">
    <source>
        <dbReference type="Google" id="ProtNLM"/>
    </source>
</evidence>
<comment type="caution">
    <text evidence="3">The sequence shown here is derived from an EMBL/GenBank/DDBJ whole genome shotgun (WGS) entry which is preliminary data.</text>
</comment>
<feature type="compositionally biased region" description="Low complexity" evidence="1">
    <location>
        <begin position="193"/>
        <end position="206"/>
    </location>
</feature>
<dbReference type="PROSITE" id="PS51257">
    <property type="entry name" value="PROKAR_LIPOPROTEIN"/>
    <property type="match status" value="1"/>
</dbReference>
<sequence>MRSLVSVSLLLLVVVGCQNQQSQMNPFAVYGPQRLPPPGTQPNGQPGQTAPYYQAPAANQAPTIQGGYQTNPPAQFTPPPNTAPTTQPPSSYGQQQWKSVSESSPSNNSSTSSGSVVPASYTGEVNRTTSASSPAVSGTATTGATNSSTASSSNPYISGMHVNEVTEVVPIQSAPATTLVPPTTSTMPNANWSTTPQATSASASGTVQPSRIP</sequence>
<feature type="signal peptide" evidence="2">
    <location>
        <begin position="1"/>
        <end position="19"/>
    </location>
</feature>
<dbReference type="EMBL" id="JABRWO010000005">
    <property type="protein sequence ID" value="MBA2114873.1"/>
    <property type="molecule type" value="Genomic_DNA"/>
</dbReference>
<protein>
    <recommendedName>
        <fullName evidence="5">Lipoprotein</fullName>
    </recommendedName>
</protein>
<feature type="compositionally biased region" description="Low complexity" evidence="1">
    <location>
        <begin position="41"/>
        <end position="63"/>
    </location>
</feature>